<evidence type="ECO:0000313" key="2">
    <source>
        <dbReference type="Proteomes" id="UP000246464"/>
    </source>
</evidence>
<sequence>MLIHDFGFFPPYASCDALHSGHVAAPQNIMLRLIVFRQRQRQAVVTLRVLNKTGSIKYARKDTLINLTPRLVNQILAGLHEYYIKQYYETQAAKYDKYTGRLNRKGE</sequence>
<keyword evidence="2" id="KW-1185">Reference proteome</keyword>
<reference evidence="1 2" key="1">
    <citation type="submission" date="2017-12" db="EMBL/GenBank/DDBJ databases">
        <title>Integrating genomic resources of turbot (Scophthalmus maximus) in depth evaluation of genetic and physical mapping variation across individuals.</title>
        <authorList>
            <person name="Martinez P."/>
        </authorList>
    </citation>
    <scope>NUCLEOTIDE SEQUENCE [LARGE SCALE GENOMIC DNA]</scope>
</reference>
<evidence type="ECO:0000313" key="1">
    <source>
        <dbReference type="EMBL" id="AWP12700.1"/>
    </source>
</evidence>
<protein>
    <submittedName>
        <fullName evidence="1">Uncharacterized protein</fullName>
    </submittedName>
</protein>
<proteinExistence type="predicted"/>
<accession>A0A2U9C9A6</accession>
<gene>
    <name evidence="1" type="ORF">SMAX5B_021696</name>
</gene>
<dbReference type="AlphaFoldDB" id="A0A2U9C9A6"/>
<organism evidence="1 2">
    <name type="scientific">Scophthalmus maximus</name>
    <name type="common">Turbot</name>
    <name type="synonym">Psetta maxima</name>
    <dbReference type="NCBI Taxonomy" id="52904"/>
    <lineage>
        <taxon>Eukaryota</taxon>
        <taxon>Metazoa</taxon>
        <taxon>Chordata</taxon>
        <taxon>Craniata</taxon>
        <taxon>Vertebrata</taxon>
        <taxon>Euteleostomi</taxon>
        <taxon>Actinopterygii</taxon>
        <taxon>Neopterygii</taxon>
        <taxon>Teleostei</taxon>
        <taxon>Neoteleostei</taxon>
        <taxon>Acanthomorphata</taxon>
        <taxon>Carangaria</taxon>
        <taxon>Pleuronectiformes</taxon>
        <taxon>Pleuronectoidei</taxon>
        <taxon>Scophthalmidae</taxon>
        <taxon>Scophthalmus</taxon>
    </lineage>
</organism>
<dbReference type="Proteomes" id="UP000246464">
    <property type="component" value="Chromosome 14"/>
</dbReference>
<name>A0A2U9C9A6_SCOMX</name>
<dbReference type="EMBL" id="CP026256">
    <property type="protein sequence ID" value="AWP12700.1"/>
    <property type="molecule type" value="Genomic_DNA"/>
</dbReference>